<gene>
    <name evidence="7" type="ORF">ILUMI_09321</name>
</gene>
<evidence type="ECO:0000256" key="6">
    <source>
        <dbReference type="PIRNR" id="PIRNR001625"/>
    </source>
</evidence>
<evidence type="ECO:0000256" key="1">
    <source>
        <dbReference type="ARBA" id="ARBA00004613"/>
    </source>
</evidence>
<dbReference type="EMBL" id="VTPC01004702">
    <property type="protein sequence ID" value="KAF2896852.1"/>
    <property type="molecule type" value="Genomic_DNA"/>
</dbReference>
<dbReference type="OrthoDB" id="6762831at2759"/>
<organism evidence="7 8">
    <name type="scientific">Ignelater luminosus</name>
    <name type="common">Cucubano</name>
    <name type="synonym">Pyrophorus luminosus</name>
    <dbReference type="NCBI Taxonomy" id="2038154"/>
    <lineage>
        <taxon>Eukaryota</taxon>
        <taxon>Metazoa</taxon>
        <taxon>Ecdysozoa</taxon>
        <taxon>Arthropoda</taxon>
        <taxon>Hexapoda</taxon>
        <taxon>Insecta</taxon>
        <taxon>Pterygota</taxon>
        <taxon>Neoptera</taxon>
        <taxon>Endopterygota</taxon>
        <taxon>Coleoptera</taxon>
        <taxon>Polyphaga</taxon>
        <taxon>Elateriformia</taxon>
        <taxon>Elateroidea</taxon>
        <taxon>Elateridae</taxon>
        <taxon>Agrypninae</taxon>
        <taxon>Pyrophorini</taxon>
        <taxon>Ignelater</taxon>
    </lineage>
</organism>
<dbReference type="PIRSF" id="PIRSF001625">
    <property type="entry name" value="Prot_inhib_pacifastin"/>
    <property type="match status" value="1"/>
</dbReference>
<dbReference type="Proteomes" id="UP000801492">
    <property type="component" value="Unassembled WGS sequence"/>
</dbReference>
<dbReference type="InterPro" id="IPR036201">
    <property type="entry name" value="Pacifastin_dom_sf"/>
</dbReference>
<dbReference type="GO" id="GO:0005576">
    <property type="term" value="C:extracellular region"/>
    <property type="evidence" value="ECO:0007669"/>
    <property type="project" value="UniProtKB-SubCell"/>
</dbReference>
<feature type="chain" id="PRO_5035498627" description="Protease inhibitor" evidence="6">
    <location>
        <begin position="21"/>
        <end position="100"/>
    </location>
</feature>
<evidence type="ECO:0000256" key="2">
    <source>
        <dbReference type="ARBA" id="ARBA00022525"/>
    </source>
</evidence>
<dbReference type="AlphaFoldDB" id="A0A8K0D4G9"/>
<dbReference type="InterPro" id="IPR016307">
    <property type="entry name" value="Prtase-inh_pacifastin"/>
</dbReference>
<comment type="similarity">
    <text evidence="5 6">Belongs to the protease inhibitor I19 family.</text>
</comment>
<dbReference type="GO" id="GO:0004867">
    <property type="term" value="F:serine-type endopeptidase inhibitor activity"/>
    <property type="evidence" value="ECO:0007669"/>
    <property type="project" value="UniProtKB-UniRule"/>
</dbReference>
<keyword evidence="3 6" id="KW-0646">Protease inhibitor</keyword>
<keyword evidence="2 6" id="KW-0964">Secreted</keyword>
<evidence type="ECO:0000256" key="5">
    <source>
        <dbReference type="ARBA" id="ARBA00029459"/>
    </source>
</evidence>
<comment type="subcellular location">
    <subcellularLocation>
        <location evidence="1 6">Secreted</location>
    </subcellularLocation>
</comment>
<reference evidence="7" key="1">
    <citation type="submission" date="2019-08" db="EMBL/GenBank/DDBJ databases">
        <title>The genome of the North American firefly Photinus pyralis.</title>
        <authorList>
            <consortium name="Photinus pyralis genome working group"/>
            <person name="Fallon T.R."/>
            <person name="Sander Lower S.E."/>
            <person name="Weng J.-K."/>
        </authorList>
    </citation>
    <scope>NUCLEOTIDE SEQUENCE</scope>
    <source>
        <strain evidence="7">TRF0915ILg1</strain>
        <tissue evidence="7">Whole body</tissue>
    </source>
</reference>
<accession>A0A8K0D4G9</accession>
<proteinExistence type="inferred from homology"/>
<keyword evidence="8" id="KW-1185">Reference proteome</keyword>
<name>A0A8K0D4G9_IGNLU</name>
<evidence type="ECO:0000256" key="4">
    <source>
        <dbReference type="ARBA" id="ARBA00022900"/>
    </source>
</evidence>
<keyword evidence="4 6" id="KW-0722">Serine protease inhibitor</keyword>
<evidence type="ECO:0000313" key="7">
    <source>
        <dbReference type="EMBL" id="KAF2896852.1"/>
    </source>
</evidence>
<feature type="signal peptide" evidence="6">
    <location>
        <begin position="1"/>
        <end position="20"/>
    </location>
</feature>
<keyword evidence="6" id="KW-0732">Signal</keyword>
<evidence type="ECO:0000256" key="3">
    <source>
        <dbReference type="ARBA" id="ARBA00022690"/>
    </source>
</evidence>
<sequence length="100" mass="11216">MKHFSATCILVIFVIGVCQCAVPLELFECTKGVPYIENHCSSCHCITDNQLVCTLHRCLTSDEKIKEPENCETGTVWKEKCNKCWCTNAGSICTNYECSN</sequence>
<evidence type="ECO:0000313" key="8">
    <source>
        <dbReference type="Proteomes" id="UP000801492"/>
    </source>
</evidence>
<dbReference type="SUPFAM" id="SSF57283">
    <property type="entry name" value="PMP inhibitors"/>
    <property type="match status" value="1"/>
</dbReference>
<comment type="caution">
    <text evidence="7">The sequence shown here is derived from an EMBL/GenBank/DDBJ whole genome shotgun (WGS) entry which is preliminary data.</text>
</comment>
<protein>
    <recommendedName>
        <fullName evidence="6">Protease inhibitor</fullName>
    </recommendedName>
</protein>